<feature type="transmembrane region" description="Helical" evidence="6">
    <location>
        <begin position="255"/>
        <end position="278"/>
    </location>
</feature>
<evidence type="ECO:0008006" key="9">
    <source>
        <dbReference type="Google" id="ProtNLM"/>
    </source>
</evidence>
<dbReference type="EMBL" id="VDUW01000006">
    <property type="protein sequence ID" value="TXL63943.1"/>
    <property type="molecule type" value="Genomic_DNA"/>
</dbReference>
<comment type="subcellular location">
    <subcellularLocation>
        <location evidence="1">Cell membrane</location>
        <topology evidence="1">Multi-pass membrane protein</topology>
    </subcellularLocation>
</comment>
<evidence type="ECO:0000256" key="3">
    <source>
        <dbReference type="ARBA" id="ARBA00022692"/>
    </source>
</evidence>
<evidence type="ECO:0000256" key="2">
    <source>
        <dbReference type="ARBA" id="ARBA00022475"/>
    </source>
</evidence>
<evidence type="ECO:0000256" key="1">
    <source>
        <dbReference type="ARBA" id="ARBA00004651"/>
    </source>
</evidence>
<dbReference type="GO" id="GO:0005886">
    <property type="term" value="C:plasma membrane"/>
    <property type="evidence" value="ECO:0007669"/>
    <property type="project" value="UniProtKB-SubCell"/>
</dbReference>
<evidence type="ECO:0000313" key="8">
    <source>
        <dbReference type="Proteomes" id="UP000321574"/>
    </source>
</evidence>
<feature type="transmembrane region" description="Helical" evidence="6">
    <location>
        <begin position="128"/>
        <end position="147"/>
    </location>
</feature>
<evidence type="ECO:0000256" key="6">
    <source>
        <dbReference type="SAM" id="Phobius"/>
    </source>
</evidence>
<accession>A0A5C8NTG9</accession>
<dbReference type="InterPro" id="IPR019108">
    <property type="entry name" value="Caa3_assmbl_CtaG-rel"/>
</dbReference>
<name>A0A5C8NTG9_9BACI</name>
<evidence type="ECO:0000256" key="4">
    <source>
        <dbReference type="ARBA" id="ARBA00022989"/>
    </source>
</evidence>
<sequence>MEDEREKVNSLIEILLDELHVSSVWNGGILLLAFFTLILYFFILPTGKNHTWWKSIIFIIGVFVAYMAIGSPLNIVARIQFSTHIIQLILFLLVAPPLLIIGFKTEIIHKALKFPIAKKIANILTKPYVAFILFFTFLTMLHVPAIFDAARMDIYTNYFYMFGLLFIAILYWIPIVTDICFERKQKLLYVGLSIFALIPVSLFLMFSTEGMYETYSDLGVFVDALEACFPPDEEPLPASFYESLLPSKPVQLQHVGGQILLGGGIVVFLITMLLVQVFEKRKATKK</sequence>
<feature type="transmembrane region" description="Helical" evidence="6">
    <location>
        <begin position="85"/>
        <end position="107"/>
    </location>
</feature>
<dbReference type="AlphaFoldDB" id="A0A5C8NTG9"/>
<proteinExistence type="predicted"/>
<organism evidence="7 8">
    <name type="scientific">Cerasibacillus terrae</name>
    <dbReference type="NCBI Taxonomy" id="2498845"/>
    <lineage>
        <taxon>Bacteria</taxon>
        <taxon>Bacillati</taxon>
        <taxon>Bacillota</taxon>
        <taxon>Bacilli</taxon>
        <taxon>Bacillales</taxon>
        <taxon>Bacillaceae</taxon>
        <taxon>Cerasibacillus</taxon>
    </lineage>
</organism>
<keyword evidence="4 6" id="KW-1133">Transmembrane helix</keyword>
<dbReference type="OrthoDB" id="2806316at2"/>
<dbReference type="Proteomes" id="UP000321574">
    <property type="component" value="Unassembled WGS sequence"/>
</dbReference>
<keyword evidence="5 6" id="KW-0472">Membrane</keyword>
<keyword evidence="2" id="KW-1003">Cell membrane</keyword>
<feature type="transmembrane region" description="Helical" evidence="6">
    <location>
        <begin position="187"/>
        <end position="206"/>
    </location>
</feature>
<keyword evidence="3 6" id="KW-0812">Transmembrane</keyword>
<reference evidence="7 8" key="1">
    <citation type="submission" date="2019-06" db="EMBL/GenBank/DDBJ databases">
        <title>Cerasibacillus sp. nov., isolated from maize field.</title>
        <authorList>
            <person name="Lin S.-Y."/>
            <person name="Tsai C.-F."/>
            <person name="Young C.-C."/>
        </authorList>
    </citation>
    <scope>NUCLEOTIDE SEQUENCE [LARGE SCALE GENOMIC DNA]</scope>
    <source>
        <strain evidence="7 8">CC-CFT480</strain>
    </source>
</reference>
<feature type="transmembrane region" description="Helical" evidence="6">
    <location>
        <begin position="24"/>
        <end position="44"/>
    </location>
</feature>
<comment type="caution">
    <text evidence="7">The sequence shown here is derived from an EMBL/GenBank/DDBJ whole genome shotgun (WGS) entry which is preliminary data.</text>
</comment>
<gene>
    <name evidence="7" type="ORF">FHP05_09630</name>
</gene>
<protein>
    <recommendedName>
        <fullName evidence="9">Cytochrome c oxidase assembly factor CtaG</fullName>
    </recommendedName>
</protein>
<feature type="transmembrane region" description="Helical" evidence="6">
    <location>
        <begin position="159"/>
        <end position="180"/>
    </location>
</feature>
<keyword evidence="8" id="KW-1185">Reference proteome</keyword>
<evidence type="ECO:0000256" key="5">
    <source>
        <dbReference type="ARBA" id="ARBA00023136"/>
    </source>
</evidence>
<dbReference type="Pfam" id="PF09678">
    <property type="entry name" value="Caa3_CtaG"/>
    <property type="match status" value="1"/>
</dbReference>
<feature type="transmembrane region" description="Helical" evidence="6">
    <location>
        <begin position="56"/>
        <end position="79"/>
    </location>
</feature>
<evidence type="ECO:0000313" key="7">
    <source>
        <dbReference type="EMBL" id="TXL63943.1"/>
    </source>
</evidence>